<proteinExistence type="predicted"/>
<evidence type="ECO:0000259" key="1">
    <source>
        <dbReference type="Pfam" id="PF01370"/>
    </source>
</evidence>
<sequence length="284" mass="32440">MKILFIGGSRFVGPLVIEELLERGHEVTVFNRGLLRQSYPKEVTFVKGNRNRGFPFKERFDSVIDTCAYREKQTERVIRELKFDFLVHISTAAVYKKTETFPLIEESPLGDWPVWGDYNKGKVECEKTLAVSGLPYATIRPVYILGPKNYLARESFIYSKIKNGLPTILPGNGRALIQFIFADEVAETIVLIAENKNEGAFNIAGNDTITLKGLVEEMSKIVGKEPIIKYNLSADSEKFNEVEFPFANENFAVSNEKIKRLGIKFVPLLEGLRRDYKNYYRHVI</sequence>
<dbReference type="InterPro" id="IPR036291">
    <property type="entry name" value="NAD(P)-bd_dom_sf"/>
</dbReference>
<reference evidence="2 3" key="1">
    <citation type="journal article" date="2016" name="Nat. Commun.">
        <title>Thousands of microbial genomes shed light on interconnected biogeochemical processes in an aquifer system.</title>
        <authorList>
            <person name="Anantharaman K."/>
            <person name="Brown C.T."/>
            <person name="Hug L.A."/>
            <person name="Sharon I."/>
            <person name="Castelle C.J."/>
            <person name="Probst A.J."/>
            <person name="Thomas B.C."/>
            <person name="Singh A."/>
            <person name="Wilkins M.J."/>
            <person name="Karaoz U."/>
            <person name="Brodie E.L."/>
            <person name="Williams K.H."/>
            <person name="Hubbard S.S."/>
            <person name="Banfield J.F."/>
        </authorList>
    </citation>
    <scope>NUCLEOTIDE SEQUENCE [LARGE SCALE GENOMIC DNA]</scope>
</reference>
<comment type="caution">
    <text evidence="2">The sequence shown here is derived from an EMBL/GenBank/DDBJ whole genome shotgun (WGS) entry which is preliminary data.</text>
</comment>
<dbReference type="Gene3D" id="3.40.50.720">
    <property type="entry name" value="NAD(P)-binding Rossmann-like Domain"/>
    <property type="match status" value="1"/>
</dbReference>
<name>A0A1G2K925_9BACT</name>
<dbReference type="InterPro" id="IPR001509">
    <property type="entry name" value="Epimerase_deHydtase"/>
</dbReference>
<dbReference type="InterPro" id="IPR050177">
    <property type="entry name" value="Lipid_A_modif_metabolic_enz"/>
</dbReference>
<organism evidence="2 3">
    <name type="scientific">Candidatus Sungbacteria bacterium RIFCSPHIGHO2_01_FULL_47_32</name>
    <dbReference type="NCBI Taxonomy" id="1802264"/>
    <lineage>
        <taxon>Bacteria</taxon>
        <taxon>Candidatus Sungiibacteriota</taxon>
    </lineage>
</organism>
<dbReference type="SUPFAM" id="SSF51735">
    <property type="entry name" value="NAD(P)-binding Rossmann-fold domains"/>
    <property type="match status" value="1"/>
</dbReference>
<dbReference type="EMBL" id="MHQC01000020">
    <property type="protein sequence ID" value="OGZ94980.1"/>
    <property type="molecule type" value="Genomic_DNA"/>
</dbReference>
<evidence type="ECO:0000313" key="2">
    <source>
        <dbReference type="EMBL" id="OGZ94980.1"/>
    </source>
</evidence>
<dbReference type="AlphaFoldDB" id="A0A1G2K925"/>
<gene>
    <name evidence="2" type="ORF">A2633_05960</name>
</gene>
<dbReference type="PANTHER" id="PTHR43245">
    <property type="entry name" value="BIFUNCTIONAL POLYMYXIN RESISTANCE PROTEIN ARNA"/>
    <property type="match status" value="1"/>
</dbReference>
<evidence type="ECO:0000313" key="3">
    <source>
        <dbReference type="Proteomes" id="UP000177152"/>
    </source>
</evidence>
<dbReference type="Proteomes" id="UP000177152">
    <property type="component" value="Unassembled WGS sequence"/>
</dbReference>
<protein>
    <recommendedName>
        <fullName evidence="1">NAD-dependent epimerase/dehydratase domain-containing protein</fullName>
    </recommendedName>
</protein>
<accession>A0A1G2K925</accession>
<dbReference type="Pfam" id="PF01370">
    <property type="entry name" value="Epimerase"/>
    <property type="match status" value="1"/>
</dbReference>
<feature type="domain" description="NAD-dependent epimerase/dehydratase" evidence="1">
    <location>
        <begin position="78"/>
        <end position="204"/>
    </location>
</feature>